<dbReference type="RefSeq" id="WP_074658999.1">
    <property type="nucleotide sequence ID" value="NZ_FOLZ01000017.1"/>
</dbReference>
<organism evidence="1 2">
    <name type="scientific">Streptococcus gallolyticus</name>
    <dbReference type="NCBI Taxonomy" id="315405"/>
    <lineage>
        <taxon>Bacteria</taxon>
        <taxon>Bacillati</taxon>
        <taxon>Bacillota</taxon>
        <taxon>Bacilli</taxon>
        <taxon>Lactobacillales</taxon>
        <taxon>Streptococcaceae</taxon>
        <taxon>Streptococcus</taxon>
    </lineage>
</organism>
<reference evidence="2" key="1">
    <citation type="submission" date="2016-10" db="EMBL/GenBank/DDBJ databases">
        <authorList>
            <person name="Varghese N."/>
            <person name="Submissions S."/>
        </authorList>
    </citation>
    <scope>NUCLEOTIDE SEQUENCE [LARGE SCALE GENOMIC DNA]</scope>
    <source>
        <strain evidence="2">LMG 15572</strain>
    </source>
</reference>
<dbReference type="Proteomes" id="UP000183629">
    <property type="component" value="Unassembled WGS sequence"/>
</dbReference>
<protein>
    <submittedName>
        <fullName evidence="1">Uncharacterized protein</fullName>
    </submittedName>
</protein>
<evidence type="ECO:0000313" key="2">
    <source>
        <dbReference type="Proteomes" id="UP000183629"/>
    </source>
</evidence>
<proteinExistence type="predicted"/>
<name>A0A1I7JTH7_9STRE</name>
<gene>
    <name evidence="1" type="ORF">SAMN05660328_1243</name>
</gene>
<accession>A0A1I7JTH7</accession>
<sequence>MEFYKEYFDRKLKGYIGNYPEYPTYVSVSAIEWLNREIDENPQWASKVVGYTHSQEGTRILVRWVGLSKTPFKENKE</sequence>
<evidence type="ECO:0000313" key="1">
    <source>
        <dbReference type="EMBL" id="SFU88450.1"/>
    </source>
</evidence>
<keyword evidence="2" id="KW-1185">Reference proteome</keyword>
<dbReference type="AlphaFoldDB" id="A0A1I7JTH7"/>
<dbReference type="EMBL" id="FPBN01000024">
    <property type="protein sequence ID" value="SFU88450.1"/>
    <property type="molecule type" value="Genomic_DNA"/>
</dbReference>